<keyword evidence="2" id="KW-1185">Reference proteome</keyword>
<comment type="caution">
    <text evidence="1">The sequence shown here is derived from an EMBL/GenBank/DDBJ whole genome shotgun (WGS) entry which is preliminary data.</text>
</comment>
<dbReference type="AlphaFoldDB" id="A0A5D0CV67"/>
<dbReference type="RefSeq" id="WP_148451663.1">
    <property type="nucleotide sequence ID" value="NZ_VSDO01000002.1"/>
</dbReference>
<dbReference type="Proteomes" id="UP000325218">
    <property type="component" value="Unassembled WGS sequence"/>
</dbReference>
<organism evidence="1 2">
    <name type="scientific">Paenibacillus faecis</name>
    <dbReference type="NCBI Taxonomy" id="862114"/>
    <lineage>
        <taxon>Bacteria</taxon>
        <taxon>Bacillati</taxon>
        <taxon>Bacillota</taxon>
        <taxon>Bacilli</taxon>
        <taxon>Bacillales</taxon>
        <taxon>Paenibacillaceae</taxon>
        <taxon>Paenibacillus</taxon>
    </lineage>
</organism>
<proteinExistence type="predicted"/>
<evidence type="ECO:0000313" key="1">
    <source>
        <dbReference type="EMBL" id="TYA13064.1"/>
    </source>
</evidence>
<evidence type="ECO:0000313" key="2">
    <source>
        <dbReference type="Proteomes" id="UP000325218"/>
    </source>
</evidence>
<dbReference type="OrthoDB" id="10006009at2"/>
<protein>
    <submittedName>
        <fullName evidence="1">Uncharacterized protein</fullName>
    </submittedName>
</protein>
<accession>A0A5D0CV67</accession>
<reference evidence="1 2" key="1">
    <citation type="submission" date="2019-08" db="EMBL/GenBank/DDBJ databases">
        <title>Genome sequencing of Paenibacillus faecis DSM 23593(T).</title>
        <authorList>
            <person name="Kook J.-K."/>
            <person name="Park S.-N."/>
            <person name="Lim Y.K."/>
        </authorList>
    </citation>
    <scope>NUCLEOTIDE SEQUENCE [LARGE SCALE GENOMIC DNA]</scope>
    <source>
        <strain evidence="1 2">DSM 23593</strain>
    </source>
</reference>
<sequence length="130" mass="14340">MALIFPASLDELARETYVSIDIPAGENRKLTFSVNASRPQGIGIYGPEKLKYTEKYSTSDFQSIVLHGFNDIIATYCIAGWAFFPTSDGGRWLQSKVRVNEQNVVGFDDFVDDGDFNDLVVEVTATGSSD</sequence>
<gene>
    <name evidence="1" type="ORF">FRY98_10320</name>
</gene>
<dbReference type="EMBL" id="VSDO01000002">
    <property type="protein sequence ID" value="TYA13064.1"/>
    <property type="molecule type" value="Genomic_DNA"/>
</dbReference>
<name>A0A5D0CV67_9BACL</name>